<reference evidence="9" key="1">
    <citation type="submission" date="2022-06" db="EMBL/GenBank/DDBJ databases">
        <authorList>
            <person name="Berger JAMES D."/>
            <person name="Berger JAMES D."/>
        </authorList>
    </citation>
    <scope>NUCLEOTIDE SEQUENCE [LARGE SCALE GENOMIC DNA]</scope>
</reference>
<feature type="chain" id="PRO_5041655110" description="VPS10 domain-containing protein" evidence="7">
    <location>
        <begin position="20"/>
        <end position="1261"/>
    </location>
</feature>
<dbReference type="WBParaSite" id="TREG1_82890.1">
    <property type="protein sequence ID" value="TREG1_82890.1"/>
    <property type="gene ID" value="TREG1_82890"/>
</dbReference>
<feature type="transmembrane region" description="Helical" evidence="6">
    <location>
        <begin position="985"/>
        <end position="1006"/>
    </location>
</feature>
<keyword evidence="4" id="KW-0325">Glycoprotein</keyword>
<feature type="signal peptide" evidence="7">
    <location>
        <begin position="1"/>
        <end position="19"/>
    </location>
</feature>
<dbReference type="GO" id="GO:0006897">
    <property type="term" value="P:endocytosis"/>
    <property type="evidence" value="ECO:0007669"/>
    <property type="project" value="TreeGrafter"/>
</dbReference>
<dbReference type="Gene3D" id="2.10.70.80">
    <property type="match status" value="1"/>
</dbReference>
<dbReference type="PANTHER" id="PTHR12106">
    <property type="entry name" value="SORTILIN RELATED"/>
    <property type="match status" value="1"/>
</dbReference>
<dbReference type="InterPro" id="IPR015943">
    <property type="entry name" value="WD40/YVTN_repeat-like_dom_sf"/>
</dbReference>
<dbReference type="CDD" id="cd15482">
    <property type="entry name" value="Sialidase_non-viral"/>
    <property type="match status" value="1"/>
</dbReference>
<dbReference type="GO" id="GO:0005794">
    <property type="term" value="C:Golgi apparatus"/>
    <property type="evidence" value="ECO:0007669"/>
    <property type="project" value="TreeGrafter"/>
</dbReference>
<dbReference type="AlphaFoldDB" id="A0AA85K9Y9"/>
<keyword evidence="3 6" id="KW-0472">Membrane</keyword>
<dbReference type="Pfam" id="PF15902">
    <property type="entry name" value="Sortilin-Vps10"/>
    <property type="match status" value="2"/>
</dbReference>
<keyword evidence="2" id="KW-0677">Repeat</keyword>
<dbReference type="GO" id="GO:0005829">
    <property type="term" value="C:cytosol"/>
    <property type="evidence" value="ECO:0007669"/>
    <property type="project" value="GOC"/>
</dbReference>
<dbReference type="Proteomes" id="UP000050795">
    <property type="component" value="Unassembled WGS sequence"/>
</dbReference>
<protein>
    <recommendedName>
        <fullName evidence="8">VPS10 domain-containing protein</fullName>
    </recommendedName>
</protein>
<feature type="compositionally biased region" description="Low complexity" evidence="5">
    <location>
        <begin position="745"/>
        <end position="763"/>
    </location>
</feature>
<dbReference type="GO" id="GO:0016050">
    <property type="term" value="P:vesicle organization"/>
    <property type="evidence" value="ECO:0007669"/>
    <property type="project" value="TreeGrafter"/>
</dbReference>
<keyword evidence="6" id="KW-1133">Transmembrane helix</keyword>
<evidence type="ECO:0000313" key="9">
    <source>
        <dbReference type="Proteomes" id="UP000050795"/>
    </source>
</evidence>
<dbReference type="GO" id="GO:0006895">
    <property type="term" value="P:Golgi to endosome transport"/>
    <property type="evidence" value="ECO:0007669"/>
    <property type="project" value="TreeGrafter"/>
</dbReference>
<dbReference type="PANTHER" id="PTHR12106:SF23">
    <property type="entry name" value="SORTILIN"/>
    <property type="match status" value="1"/>
</dbReference>
<evidence type="ECO:0000256" key="4">
    <source>
        <dbReference type="ARBA" id="ARBA00023180"/>
    </source>
</evidence>
<reference evidence="10" key="2">
    <citation type="submission" date="2023-11" db="UniProtKB">
        <authorList>
            <consortium name="WormBaseParasite"/>
        </authorList>
    </citation>
    <scope>IDENTIFICATION</scope>
</reference>
<evidence type="ECO:0000259" key="8">
    <source>
        <dbReference type="SMART" id="SM00602"/>
    </source>
</evidence>
<dbReference type="Pfam" id="PF15901">
    <property type="entry name" value="Sortilin_C"/>
    <property type="match status" value="1"/>
</dbReference>
<dbReference type="GO" id="GO:0016020">
    <property type="term" value="C:membrane"/>
    <property type="evidence" value="ECO:0007669"/>
    <property type="project" value="UniProtKB-SubCell"/>
</dbReference>
<evidence type="ECO:0000256" key="2">
    <source>
        <dbReference type="ARBA" id="ARBA00022737"/>
    </source>
</evidence>
<evidence type="ECO:0000256" key="1">
    <source>
        <dbReference type="ARBA" id="ARBA00004370"/>
    </source>
</evidence>
<feature type="region of interest" description="Disordered" evidence="5">
    <location>
        <begin position="675"/>
        <end position="698"/>
    </location>
</feature>
<dbReference type="InterPro" id="IPR006581">
    <property type="entry name" value="VPS10"/>
</dbReference>
<feature type="domain" description="VPS10" evidence="8">
    <location>
        <begin position="81"/>
        <end position="976"/>
    </location>
</feature>
<keyword evidence="6" id="KW-0812">Transmembrane</keyword>
<dbReference type="SUPFAM" id="SSF110296">
    <property type="entry name" value="Oligoxyloglucan reducing end-specific cellobiohydrolase"/>
    <property type="match status" value="2"/>
</dbReference>
<organism evidence="9 10">
    <name type="scientific">Trichobilharzia regenti</name>
    <name type="common">Nasal bird schistosome</name>
    <dbReference type="NCBI Taxonomy" id="157069"/>
    <lineage>
        <taxon>Eukaryota</taxon>
        <taxon>Metazoa</taxon>
        <taxon>Spiralia</taxon>
        <taxon>Lophotrochozoa</taxon>
        <taxon>Platyhelminthes</taxon>
        <taxon>Trematoda</taxon>
        <taxon>Digenea</taxon>
        <taxon>Strigeidida</taxon>
        <taxon>Schistosomatoidea</taxon>
        <taxon>Schistosomatidae</taxon>
        <taxon>Trichobilharzia</taxon>
    </lineage>
</organism>
<keyword evidence="9" id="KW-1185">Reference proteome</keyword>
<evidence type="ECO:0000256" key="5">
    <source>
        <dbReference type="SAM" id="MobiDB-lite"/>
    </source>
</evidence>
<dbReference type="SMART" id="SM00602">
    <property type="entry name" value="VPS10"/>
    <property type="match status" value="1"/>
</dbReference>
<feature type="region of interest" description="Disordered" evidence="5">
    <location>
        <begin position="743"/>
        <end position="767"/>
    </location>
</feature>
<feature type="region of interest" description="Disordered" evidence="5">
    <location>
        <begin position="526"/>
        <end position="547"/>
    </location>
</feature>
<evidence type="ECO:0000256" key="3">
    <source>
        <dbReference type="ARBA" id="ARBA00023136"/>
    </source>
</evidence>
<accession>A0AA85K9Y9</accession>
<dbReference type="Gene3D" id="3.30.60.270">
    <property type="match status" value="1"/>
</dbReference>
<name>A0AA85K9Y9_TRIRE</name>
<evidence type="ECO:0000256" key="6">
    <source>
        <dbReference type="SAM" id="Phobius"/>
    </source>
</evidence>
<evidence type="ECO:0000256" key="7">
    <source>
        <dbReference type="SAM" id="SignalP"/>
    </source>
</evidence>
<dbReference type="InterPro" id="IPR050310">
    <property type="entry name" value="VPS10-sortilin"/>
</dbReference>
<feature type="compositionally biased region" description="Basic and acidic residues" evidence="5">
    <location>
        <begin position="675"/>
        <end position="689"/>
    </location>
</feature>
<proteinExistence type="predicted"/>
<dbReference type="Gene3D" id="2.130.10.10">
    <property type="entry name" value="YVTN repeat-like/Quinoprotein amine dehydrogenase"/>
    <property type="match status" value="2"/>
</dbReference>
<evidence type="ECO:0000313" key="10">
    <source>
        <dbReference type="WBParaSite" id="TREG1_82890.1"/>
    </source>
</evidence>
<sequence length="1261" mass="140557">MLLLNMIVLLVAVAVGAFSASLINGDYSSDVCNSQQETFEPIIKNEKALEVFYFVNDTKETIQLTWAGENSGVLILVTMTEGESGPGLTSDIYRSDNNGKTFTKITRELGENIYIRRENGLQRHQNQRDSKELFVICYDVENMSKSMIFVTEDGGSTWERSSVPFVLSGQLRFYPRERLSPWVLTLEEKTSILYLSLDNGKTWRSIHENVVDYFWSIYESDPGETIYILYQTPLSKNGSEKHVLAKSSDLGLTWSELLRDVIRVWAPRGIKVDIPKPHDKSIISFEPETVGDYETIKLGHFLYASHYSNSGNRTLQLSVSTDGGKTFNKAHLPTIQSERFYSVLEVEDDSAFVHVDAPNDTGYGALFISDITGTVFSESLRHHLYPNHAPVTDFYRVASMRGTYLATRLNPDRTLYTVITHDRGASWHALGTPLNVQDTCQTKPTTTLMTTTATATMKSSDTGNVDSSMTSVRMKNNRIIGTQSDGNSVANGEDVANKGNLANADNNLLNPSLNLLKDASVTKETNTTPNEIWRPDPNMGDSVVTDPSSVKTCGLQISNQFSIKNRVIASPPLSIAAAPGLILAHGHVATHLKNTPADVFVSSDGGYTWLKALDGPHHYQIANRGGLIVAVPAETLWPDVLRFSTDEGRCWHTIPLRTGQWGISESSRYHINSDNDDSIKGKIQNHNDDSVDDDDDTGDKIKVANVEVTDLPSSEAHQILLDNNTTSSKMEFLTKTTSSNDPAYSIPTTINNNKNITTPSSTKPVTNRNQLYENHNQQNDDDDKWSTSTQKTDEIVVFTGLVTEPGGRAMAAAVYGYGTATQRWRVAVVDFRSNGMITRKCTDDDYEIWIPHSNEKGEKDGCLLGVREQFRRLKKDSLCANEYGVETRIQVEFCPCTQADYECEYGFYRQPGSLNCIRNPYIPPLDPCTLPKKQRQTIHHLGYRRIPGDRCVGGWQPPIWNQTILGLLRACPHEVDDESSSHNSAASIISVVLILFGLILLLVLWIRSNRRSAQIVRHSNYRFTTSVSQMKTTTTNTLRRWFVPIIIPRKRYNFGGICSGNDDTDGGSHRLTSGYGDSQTILWPPLSSSSMINPINCNDDNEQNVNMNSYATTKCIQPKYFNKQQKNKQNNTNHMNVDNKTVLTKKSINSTLMPTLKGGIYQHCYRHNNSDVTNLLEAEEIPASVSSVNDLNTESGINESNQSFTDPLASFTHKSHSKNLSNGLVNMYNNYNGDIVAADNSNTELNHTDIPDNTVSPTSSQ</sequence>
<keyword evidence="7" id="KW-0732">Signal</keyword>
<comment type="subcellular location">
    <subcellularLocation>
        <location evidence="1">Membrane</location>
    </subcellularLocation>
</comment>
<dbReference type="InterPro" id="IPR031778">
    <property type="entry name" value="Sortilin_N"/>
</dbReference>
<dbReference type="InterPro" id="IPR031777">
    <property type="entry name" value="Sortilin_C"/>
</dbReference>